<name>A0A0F9I4X9_9ZZZZ</name>
<evidence type="ECO:0000313" key="1">
    <source>
        <dbReference type="EMBL" id="KKM22681.1"/>
    </source>
</evidence>
<organism evidence="1">
    <name type="scientific">marine sediment metagenome</name>
    <dbReference type="NCBI Taxonomy" id="412755"/>
    <lineage>
        <taxon>unclassified sequences</taxon>
        <taxon>metagenomes</taxon>
        <taxon>ecological metagenomes</taxon>
    </lineage>
</organism>
<protein>
    <submittedName>
        <fullName evidence="1">Uncharacterized protein</fullName>
    </submittedName>
</protein>
<dbReference type="AlphaFoldDB" id="A0A0F9I4X9"/>
<proteinExistence type="predicted"/>
<feature type="non-terminal residue" evidence="1">
    <location>
        <position position="137"/>
    </location>
</feature>
<gene>
    <name evidence="1" type="ORF">LCGC14_1622890</name>
</gene>
<reference evidence="1" key="1">
    <citation type="journal article" date="2015" name="Nature">
        <title>Complex archaea that bridge the gap between prokaryotes and eukaryotes.</title>
        <authorList>
            <person name="Spang A."/>
            <person name="Saw J.H."/>
            <person name="Jorgensen S.L."/>
            <person name="Zaremba-Niedzwiedzka K."/>
            <person name="Martijn J."/>
            <person name="Lind A.E."/>
            <person name="van Eijk R."/>
            <person name="Schleper C."/>
            <person name="Guy L."/>
            <person name="Ettema T.J."/>
        </authorList>
    </citation>
    <scope>NUCLEOTIDE SEQUENCE</scope>
</reference>
<dbReference type="EMBL" id="LAZR01013284">
    <property type="protein sequence ID" value="KKM22681.1"/>
    <property type="molecule type" value="Genomic_DNA"/>
</dbReference>
<sequence length="137" mass="15188">MKSITVTVAEREYTIFSLPIKKNRVWRQQFEKPIQDAADLLTEVGSYADTEFEDTGKMVGQIGKAVSGSLPAVIDHLVKSADTITDAVFDYSPDMKKDRKHIEENGYDEEIVACFLAILGLAFPFGQAIRGLMSLGK</sequence>
<accession>A0A0F9I4X9</accession>
<comment type="caution">
    <text evidence="1">The sequence shown here is derived from an EMBL/GenBank/DDBJ whole genome shotgun (WGS) entry which is preliminary data.</text>
</comment>